<dbReference type="NCBIfam" id="NF008384">
    <property type="entry name" value="PRK11179.1"/>
    <property type="match status" value="1"/>
</dbReference>
<dbReference type="EMBL" id="FQUH01000010">
    <property type="protein sequence ID" value="SHF43992.1"/>
    <property type="molecule type" value="Genomic_DNA"/>
</dbReference>
<evidence type="ECO:0000313" key="6">
    <source>
        <dbReference type="Proteomes" id="UP000184159"/>
    </source>
</evidence>
<accession>A0A1M5BP47</accession>
<keyword evidence="3" id="KW-0804">Transcription</keyword>
<dbReference type="SUPFAM" id="SSF46785">
    <property type="entry name" value="Winged helix' DNA-binding domain"/>
    <property type="match status" value="1"/>
</dbReference>
<dbReference type="InterPro" id="IPR011991">
    <property type="entry name" value="ArsR-like_HTH"/>
</dbReference>
<proteinExistence type="predicted"/>
<dbReference type="Gene3D" id="1.10.10.10">
    <property type="entry name" value="Winged helix-like DNA-binding domain superfamily/Winged helix DNA-binding domain"/>
    <property type="match status" value="1"/>
</dbReference>
<protein>
    <submittedName>
        <fullName evidence="5">Transcriptional regulator, AsnC family</fullName>
    </submittedName>
</protein>
<keyword evidence="6" id="KW-1185">Reference proteome</keyword>
<dbReference type="InterPro" id="IPR036390">
    <property type="entry name" value="WH_DNA-bd_sf"/>
</dbReference>
<evidence type="ECO:0000256" key="3">
    <source>
        <dbReference type="ARBA" id="ARBA00023163"/>
    </source>
</evidence>
<dbReference type="InterPro" id="IPR011008">
    <property type="entry name" value="Dimeric_a/b-barrel"/>
</dbReference>
<dbReference type="Pfam" id="PF13404">
    <property type="entry name" value="HTH_AsnC-type"/>
    <property type="match status" value="1"/>
</dbReference>
<keyword evidence="1" id="KW-0805">Transcription regulation</keyword>
<evidence type="ECO:0000259" key="4">
    <source>
        <dbReference type="PROSITE" id="PS50956"/>
    </source>
</evidence>
<evidence type="ECO:0000313" key="5">
    <source>
        <dbReference type="EMBL" id="SHF43992.1"/>
    </source>
</evidence>
<dbReference type="InterPro" id="IPR036388">
    <property type="entry name" value="WH-like_DNA-bd_sf"/>
</dbReference>
<reference evidence="6" key="1">
    <citation type="submission" date="2016-11" db="EMBL/GenBank/DDBJ databases">
        <authorList>
            <person name="Varghese N."/>
            <person name="Submissions S."/>
        </authorList>
    </citation>
    <scope>NUCLEOTIDE SEQUENCE [LARGE SCALE GENOMIC DNA]</scope>
    <source>
        <strain evidence="6">DSM 21264</strain>
    </source>
</reference>
<dbReference type="Gene3D" id="3.30.70.920">
    <property type="match status" value="1"/>
</dbReference>
<name>A0A1M5BP47_VIBGA</name>
<evidence type="ECO:0000256" key="2">
    <source>
        <dbReference type="ARBA" id="ARBA00023125"/>
    </source>
</evidence>
<dbReference type="InterPro" id="IPR019887">
    <property type="entry name" value="Tscrpt_reg_AsnC/Lrp_C"/>
</dbReference>
<dbReference type="Pfam" id="PF01037">
    <property type="entry name" value="AsnC_trans_reg"/>
    <property type="match status" value="1"/>
</dbReference>
<dbReference type="PANTHER" id="PTHR43413">
    <property type="entry name" value="TRANSCRIPTIONAL REGULATOR, ASNC FAMILY"/>
    <property type="match status" value="1"/>
</dbReference>
<feature type="domain" description="HTH asnC-type" evidence="4">
    <location>
        <begin position="8"/>
        <end position="69"/>
    </location>
</feature>
<dbReference type="Proteomes" id="UP000184159">
    <property type="component" value="Unassembled WGS sequence"/>
</dbReference>
<dbReference type="PANTHER" id="PTHR43413:SF6">
    <property type="entry name" value="REGULATORY PROTEIN ASNC"/>
    <property type="match status" value="1"/>
</dbReference>
<organism evidence="5 6">
    <name type="scientific">Vibrio gazogenes DSM 21264 = NBRC 103151</name>
    <dbReference type="NCBI Taxonomy" id="1123492"/>
    <lineage>
        <taxon>Bacteria</taxon>
        <taxon>Pseudomonadati</taxon>
        <taxon>Pseudomonadota</taxon>
        <taxon>Gammaproteobacteria</taxon>
        <taxon>Vibrionales</taxon>
        <taxon>Vibrionaceae</taxon>
        <taxon>Vibrio</taxon>
    </lineage>
</organism>
<dbReference type="SMART" id="SM00344">
    <property type="entry name" value="HTH_ASNC"/>
    <property type="match status" value="1"/>
</dbReference>
<keyword evidence="2" id="KW-0238">DNA-binding</keyword>
<dbReference type="SUPFAM" id="SSF54909">
    <property type="entry name" value="Dimeric alpha+beta barrel"/>
    <property type="match status" value="1"/>
</dbReference>
<dbReference type="GO" id="GO:0006355">
    <property type="term" value="P:regulation of DNA-templated transcription"/>
    <property type="evidence" value="ECO:0007669"/>
    <property type="project" value="UniProtKB-ARBA"/>
</dbReference>
<dbReference type="PRINTS" id="PR00033">
    <property type="entry name" value="HTHASNC"/>
</dbReference>
<dbReference type="InterPro" id="IPR019888">
    <property type="entry name" value="Tscrpt_reg_AsnC-like"/>
</dbReference>
<evidence type="ECO:0000256" key="1">
    <source>
        <dbReference type="ARBA" id="ARBA00023015"/>
    </source>
</evidence>
<dbReference type="GO" id="GO:0043565">
    <property type="term" value="F:sequence-specific DNA binding"/>
    <property type="evidence" value="ECO:0007669"/>
    <property type="project" value="InterPro"/>
</dbReference>
<dbReference type="InterPro" id="IPR000485">
    <property type="entry name" value="AsnC-type_HTH_dom"/>
</dbReference>
<sequence length="154" mass="17472">MHPNTAKLDDLDRAILKKLMDDARTPYAEMAKQFNVSPATIHVRIEKMKNADIIQKTEVVVNTKKLGYDVCCFIGINLNAARDYHSALEKLNALDEVVEAYYTTGAYNIFAKLMCHSIEELQYVLIDKLQSIDEVQSTETLISLQNPINRNVIP</sequence>
<dbReference type="InterPro" id="IPR050684">
    <property type="entry name" value="HTH-Siroheme_Decarb"/>
</dbReference>
<dbReference type="CDD" id="cd00090">
    <property type="entry name" value="HTH_ARSR"/>
    <property type="match status" value="1"/>
</dbReference>
<dbReference type="AlphaFoldDB" id="A0A1M5BP47"/>
<dbReference type="RefSeq" id="WP_072959275.1">
    <property type="nucleotide sequence ID" value="NZ_FQUH01000010.1"/>
</dbReference>
<gene>
    <name evidence="5" type="ORF">SAMN02745781_02266</name>
</gene>
<dbReference type="PROSITE" id="PS50956">
    <property type="entry name" value="HTH_ASNC_2"/>
    <property type="match status" value="1"/>
</dbReference>